<dbReference type="PROSITE" id="PS51257">
    <property type="entry name" value="PROKAR_LIPOPROTEIN"/>
    <property type="match status" value="1"/>
</dbReference>
<evidence type="ECO:0000256" key="2">
    <source>
        <dbReference type="ARBA" id="ARBA00001974"/>
    </source>
</evidence>
<sequence>MAKNITRRDFLKTAALGVAGMTAAGLLGGCSTTGNSAKTGTYTPGTYSATATGMATIKVTATFDAEKITDIVLDLSGETPSIGQAAAEELVKRALEAQSPEFDAVTGATVTSNAVAKALKNCIAQAKGEIDVTVVDETRQTKEVVDWLGTEPDTPEVSETVETGTVIVGAGNGGLMCGAVAAKLGLKFAIIETLPTNGDTRHWYGAIGSKHAQAAGVQMDINRLKREVSRYASGKNSKEVLNTWINESAEMSDFIDELYAQYNPESKCTFTAGEEAYWPEDCRDGYMFPEQEHVWGREKSRNDMLAEYIADHSDAVIYYSTDLVKIERDENGKIIGIIAQNNLTDAYIRIKAQNVVIATGGYPGNPDMMEQLDPLGTSVTTACSYAPQDKGMGIKAACWIGAKLQEEPAPMLFDRGIVKPGVDAGLVKVESGDRVFPGTVRQFNLGTQPFLKVNRNGLRFTNESGPYNDMVYAAAQQPGHVYASILAADWADQVDRFHTIGCSAQTRANPKGQQEALDKYVEEGLAFKADTLEELGAKLGMEGEALTNFVATCARYDELAAKGSDDDFGKPASRLSRLNTAPFYGFWLGASLLTTEQGIMINGKGQALDQNNEVIDGLYVIGDASGGMFANNYPCLMPGIACGRTLTYGMKVAKVIAGVDEA</sequence>
<comment type="cofactor">
    <cofactor evidence="1">
        <name>FMN</name>
        <dbReference type="ChEBI" id="CHEBI:58210"/>
    </cofactor>
</comment>
<dbReference type="SUPFAM" id="SSF56425">
    <property type="entry name" value="Succinate dehydrogenase/fumarate reductase flavoprotein, catalytic domain"/>
    <property type="match status" value="1"/>
</dbReference>
<organism evidence="11 12">
    <name type="scientific">Holdemania filiformis</name>
    <dbReference type="NCBI Taxonomy" id="61171"/>
    <lineage>
        <taxon>Bacteria</taxon>
        <taxon>Bacillati</taxon>
        <taxon>Bacillota</taxon>
        <taxon>Erysipelotrichia</taxon>
        <taxon>Erysipelotrichales</taxon>
        <taxon>Erysipelotrichaceae</taxon>
        <taxon>Holdemania</taxon>
    </lineage>
</organism>
<dbReference type="Pfam" id="PF04205">
    <property type="entry name" value="FMN_bind"/>
    <property type="match status" value="1"/>
</dbReference>
<evidence type="ECO:0000256" key="3">
    <source>
        <dbReference type="ARBA" id="ARBA00008040"/>
    </source>
</evidence>
<dbReference type="SUPFAM" id="SSF51905">
    <property type="entry name" value="FAD/NAD(P)-binding domain"/>
    <property type="match status" value="1"/>
</dbReference>
<proteinExistence type="inferred from homology"/>
<dbReference type="Gene3D" id="3.90.1010.20">
    <property type="match status" value="1"/>
</dbReference>
<dbReference type="PROSITE" id="PS51318">
    <property type="entry name" value="TAT"/>
    <property type="match status" value="1"/>
</dbReference>
<evidence type="ECO:0000256" key="8">
    <source>
        <dbReference type="ARBA" id="ARBA00023002"/>
    </source>
</evidence>
<reference evidence="11 12" key="1">
    <citation type="submission" date="2018-08" db="EMBL/GenBank/DDBJ databases">
        <title>A genome reference for cultivated species of the human gut microbiota.</title>
        <authorList>
            <person name="Zou Y."/>
            <person name="Xue W."/>
            <person name="Luo G."/>
        </authorList>
    </citation>
    <scope>NUCLEOTIDE SEQUENCE [LARGE SCALE GENOMIC DNA]</scope>
    <source>
        <strain evidence="11 12">AF24-29</strain>
    </source>
</reference>
<dbReference type="GO" id="GO:0016020">
    <property type="term" value="C:membrane"/>
    <property type="evidence" value="ECO:0007669"/>
    <property type="project" value="InterPro"/>
</dbReference>
<dbReference type="RefSeq" id="WP_117896296.1">
    <property type="nucleotide sequence ID" value="NZ_CABJCV010000034.1"/>
</dbReference>
<comment type="cofactor">
    <cofactor evidence="2">
        <name>FAD</name>
        <dbReference type="ChEBI" id="CHEBI:57692"/>
    </cofactor>
</comment>
<evidence type="ECO:0000256" key="6">
    <source>
        <dbReference type="ARBA" id="ARBA00022630"/>
    </source>
</evidence>
<dbReference type="PANTHER" id="PTHR43400">
    <property type="entry name" value="FUMARATE REDUCTASE"/>
    <property type="match status" value="1"/>
</dbReference>
<feature type="domain" description="FMN-binding" evidence="10">
    <location>
        <begin position="53"/>
        <end position="126"/>
    </location>
</feature>
<dbReference type="GO" id="GO:0010181">
    <property type="term" value="F:FMN binding"/>
    <property type="evidence" value="ECO:0007669"/>
    <property type="project" value="InterPro"/>
</dbReference>
<dbReference type="AlphaFoldDB" id="A0A412FG59"/>
<comment type="caution">
    <text evidence="11">The sequence shown here is derived from an EMBL/GenBank/DDBJ whole genome shotgun (WGS) entry which is preliminary data.</text>
</comment>
<dbReference type="InterPro" id="IPR050315">
    <property type="entry name" value="FAD-oxidoreductase_2"/>
</dbReference>
<gene>
    <name evidence="11" type="ORF">DWY25_17180</name>
</gene>
<comment type="catalytic activity">
    <reaction evidence="9">
        <text>dihydrourocanate + A = urocanate + AH2</text>
        <dbReference type="Rhea" id="RHEA:36059"/>
        <dbReference type="ChEBI" id="CHEBI:13193"/>
        <dbReference type="ChEBI" id="CHEBI:17499"/>
        <dbReference type="ChEBI" id="CHEBI:27247"/>
        <dbReference type="ChEBI" id="CHEBI:72991"/>
        <dbReference type="EC" id="1.3.99.33"/>
    </reaction>
</comment>
<evidence type="ECO:0000256" key="1">
    <source>
        <dbReference type="ARBA" id="ARBA00001917"/>
    </source>
</evidence>
<evidence type="ECO:0000256" key="5">
    <source>
        <dbReference type="ARBA" id="ARBA00015872"/>
    </source>
</evidence>
<evidence type="ECO:0000313" key="12">
    <source>
        <dbReference type="Proteomes" id="UP000284178"/>
    </source>
</evidence>
<dbReference type="InterPro" id="IPR036188">
    <property type="entry name" value="FAD/NAD-bd_sf"/>
</dbReference>
<keyword evidence="12" id="KW-1185">Reference proteome</keyword>
<evidence type="ECO:0000256" key="4">
    <source>
        <dbReference type="ARBA" id="ARBA00013137"/>
    </source>
</evidence>
<dbReference type="InterPro" id="IPR003953">
    <property type="entry name" value="FAD-dep_OxRdtase_2_FAD-bd"/>
</dbReference>
<accession>A0A412FG59</accession>
<keyword evidence="7" id="KW-0274">FAD</keyword>
<evidence type="ECO:0000313" key="11">
    <source>
        <dbReference type="EMBL" id="RGR67096.1"/>
    </source>
</evidence>
<dbReference type="SMART" id="SM00900">
    <property type="entry name" value="FMN_bind"/>
    <property type="match status" value="1"/>
</dbReference>
<dbReference type="InterPro" id="IPR019546">
    <property type="entry name" value="TAT_signal_bac_arc"/>
</dbReference>
<dbReference type="EC" id="1.3.99.33" evidence="4"/>
<dbReference type="GeneID" id="83017130"/>
<dbReference type="Proteomes" id="UP000284178">
    <property type="component" value="Unassembled WGS sequence"/>
</dbReference>
<dbReference type="GO" id="GO:0033765">
    <property type="term" value="F:steroid dehydrogenase activity, acting on the CH-CH group of donors"/>
    <property type="evidence" value="ECO:0007669"/>
    <property type="project" value="UniProtKB-ARBA"/>
</dbReference>
<name>A0A412FG59_9FIRM</name>
<dbReference type="InterPro" id="IPR006311">
    <property type="entry name" value="TAT_signal"/>
</dbReference>
<evidence type="ECO:0000256" key="7">
    <source>
        <dbReference type="ARBA" id="ARBA00022827"/>
    </source>
</evidence>
<dbReference type="NCBIfam" id="TIGR01409">
    <property type="entry name" value="TAT_signal_seq"/>
    <property type="match status" value="1"/>
</dbReference>
<dbReference type="InterPro" id="IPR007329">
    <property type="entry name" value="FMN-bd"/>
</dbReference>
<comment type="similarity">
    <text evidence="3">Belongs to the FAD-dependent oxidoreductase 2 family. FRD/SDH subfamily.</text>
</comment>
<protein>
    <recommendedName>
        <fullName evidence="5">Urocanate reductase</fullName>
        <ecNumber evidence="4">1.3.99.33</ecNumber>
    </recommendedName>
</protein>
<evidence type="ECO:0000256" key="9">
    <source>
        <dbReference type="ARBA" id="ARBA00049922"/>
    </source>
</evidence>
<dbReference type="Gene3D" id="3.50.50.60">
    <property type="entry name" value="FAD/NAD(P)-binding domain"/>
    <property type="match status" value="1"/>
</dbReference>
<evidence type="ECO:0000259" key="10">
    <source>
        <dbReference type="SMART" id="SM00900"/>
    </source>
</evidence>
<dbReference type="EMBL" id="QRUP01000034">
    <property type="protein sequence ID" value="RGR67096.1"/>
    <property type="molecule type" value="Genomic_DNA"/>
</dbReference>
<keyword evidence="6" id="KW-0285">Flavoprotein</keyword>
<keyword evidence="8" id="KW-0560">Oxidoreductase</keyword>
<dbReference type="InterPro" id="IPR027477">
    <property type="entry name" value="Succ_DH/fumarate_Rdtase_cat_sf"/>
</dbReference>
<dbReference type="PANTHER" id="PTHR43400:SF7">
    <property type="entry name" value="FAD-DEPENDENT OXIDOREDUCTASE 2 FAD BINDING DOMAIN-CONTAINING PROTEIN"/>
    <property type="match status" value="1"/>
</dbReference>
<dbReference type="Gene3D" id="3.90.700.10">
    <property type="entry name" value="Succinate dehydrogenase/fumarate reductase flavoprotein, catalytic domain"/>
    <property type="match status" value="1"/>
</dbReference>
<dbReference type="Pfam" id="PF00890">
    <property type="entry name" value="FAD_binding_2"/>
    <property type="match status" value="1"/>
</dbReference>